<proteinExistence type="inferred from homology"/>
<evidence type="ECO:0000259" key="11">
    <source>
        <dbReference type="PROSITE" id="PS50928"/>
    </source>
</evidence>
<feature type="transmembrane region" description="Helical" evidence="10">
    <location>
        <begin position="90"/>
        <end position="113"/>
    </location>
</feature>
<dbReference type="RefSeq" id="WP_115902955.1">
    <property type="nucleotide sequence ID" value="NZ_CP094725.1"/>
</dbReference>
<dbReference type="GO" id="GO:0015675">
    <property type="term" value="P:nickel cation transport"/>
    <property type="evidence" value="ECO:0007669"/>
    <property type="project" value="UniProtKB-KW"/>
</dbReference>
<keyword evidence="5" id="KW-0533">Nickel</keyword>
<keyword evidence="4" id="KW-1003">Cell membrane</keyword>
<dbReference type="PANTHER" id="PTHR42929">
    <property type="entry name" value="INNER MEMBRANE ABC TRANSPORTER PERMEASE PROTEIN YDCU-RELATED-RELATED"/>
    <property type="match status" value="1"/>
</dbReference>
<dbReference type="OrthoDB" id="9807047at2"/>
<keyword evidence="8" id="KW-0921">Nickel transport</keyword>
<feature type="transmembrane region" description="Helical" evidence="10">
    <location>
        <begin position="133"/>
        <end position="157"/>
    </location>
</feature>
<dbReference type="GO" id="GO:0055085">
    <property type="term" value="P:transmembrane transport"/>
    <property type="evidence" value="ECO:0007669"/>
    <property type="project" value="InterPro"/>
</dbReference>
<dbReference type="AlphaFoldDB" id="A0A3E0ISF7"/>
<keyword evidence="6 10" id="KW-0812">Transmembrane</keyword>
<name>A0A3E0ISF7_9STAP</name>
<keyword evidence="8" id="KW-0406">Ion transport</keyword>
<evidence type="ECO:0000256" key="2">
    <source>
        <dbReference type="ARBA" id="ARBA00007069"/>
    </source>
</evidence>
<evidence type="ECO:0000256" key="10">
    <source>
        <dbReference type="RuleBase" id="RU363032"/>
    </source>
</evidence>
<keyword evidence="9 10" id="KW-0472">Membrane</keyword>
<dbReference type="GO" id="GO:0005886">
    <property type="term" value="C:plasma membrane"/>
    <property type="evidence" value="ECO:0007669"/>
    <property type="project" value="UniProtKB-SubCell"/>
</dbReference>
<dbReference type="PROSITE" id="PS50928">
    <property type="entry name" value="ABC_TM1"/>
    <property type="match status" value="1"/>
</dbReference>
<dbReference type="Proteomes" id="UP000256562">
    <property type="component" value="Unassembled WGS sequence"/>
</dbReference>
<evidence type="ECO:0000256" key="7">
    <source>
        <dbReference type="ARBA" id="ARBA00022989"/>
    </source>
</evidence>
<feature type="transmembrane region" description="Helical" evidence="10">
    <location>
        <begin position="236"/>
        <end position="258"/>
    </location>
</feature>
<feature type="transmembrane region" description="Helical" evidence="10">
    <location>
        <begin position="52"/>
        <end position="78"/>
    </location>
</feature>
<evidence type="ECO:0000256" key="1">
    <source>
        <dbReference type="ARBA" id="ARBA00004651"/>
    </source>
</evidence>
<dbReference type="CDD" id="cd06261">
    <property type="entry name" value="TM_PBP2"/>
    <property type="match status" value="1"/>
</dbReference>
<evidence type="ECO:0000256" key="6">
    <source>
        <dbReference type="ARBA" id="ARBA00022692"/>
    </source>
</evidence>
<evidence type="ECO:0000313" key="13">
    <source>
        <dbReference type="Proteomes" id="UP000256562"/>
    </source>
</evidence>
<comment type="similarity">
    <text evidence="2">Belongs to the binding-protein-dependent transport system permease family. CysTW subfamily.</text>
</comment>
<dbReference type="PANTHER" id="PTHR42929:SF1">
    <property type="entry name" value="INNER MEMBRANE ABC TRANSPORTER PERMEASE PROTEIN YDCU-RELATED"/>
    <property type="match status" value="1"/>
</dbReference>
<comment type="subcellular location">
    <subcellularLocation>
        <location evidence="1 10">Cell membrane</location>
        <topology evidence="1 10">Multi-pass membrane protein</topology>
    </subcellularLocation>
</comment>
<feature type="transmembrane region" description="Helical" evidence="10">
    <location>
        <begin position="197"/>
        <end position="216"/>
    </location>
</feature>
<dbReference type="EMBL" id="QKXQ01000058">
    <property type="protein sequence ID" value="REI00343.1"/>
    <property type="molecule type" value="Genomic_DNA"/>
</dbReference>
<organism evidence="12 13">
    <name type="scientific">Staphylococcus felis</name>
    <dbReference type="NCBI Taxonomy" id="46127"/>
    <lineage>
        <taxon>Bacteria</taxon>
        <taxon>Bacillati</taxon>
        <taxon>Bacillota</taxon>
        <taxon>Bacilli</taxon>
        <taxon>Bacillales</taxon>
        <taxon>Staphylococcaceae</taxon>
        <taxon>Staphylococcus</taxon>
    </lineage>
</organism>
<protein>
    <submittedName>
        <fullName evidence="12">ABC transporter permease</fullName>
    </submittedName>
</protein>
<evidence type="ECO:0000256" key="8">
    <source>
        <dbReference type="ARBA" id="ARBA00023112"/>
    </source>
</evidence>
<gene>
    <name evidence="12" type="ORF">DOS83_01455</name>
</gene>
<dbReference type="SUPFAM" id="SSF161098">
    <property type="entry name" value="MetI-like"/>
    <property type="match status" value="1"/>
</dbReference>
<dbReference type="InterPro" id="IPR000515">
    <property type="entry name" value="MetI-like"/>
</dbReference>
<evidence type="ECO:0000313" key="12">
    <source>
        <dbReference type="EMBL" id="REI00343.1"/>
    </source>
</evidence>
<feature type="transmembrane region" description="Helical" evidence="10">
    <location>
        <begin position="12"/>
        <end position="32"/>
    </location>
</feature>
<keyword evidence="7 10" id="KW-1133">Transmembrane helix</keyword>
<evidence type="ECO:0000256" key="4">
    <source>
        <dbReference type="ARBA" id="ARBA00022475"/>
    </source>
</evidence>
<reference evidence="12 13" key="1">
    <citation type="journal article" date="2018" name="Vet. Microbiol.">
        <title>Characterisation of Staphylococcus felis isolated from cats using whole genome sequencing.</title>
        <authorList>
            <person name="Worthing K."/>
            <person name="Pang S."/>
            <person name="Trott D.J."/>
            <person name="Abraham S."/>
            <person name="Coombs G.W."/>
            <person name="Jordan D."/>
            <person name="McIntyre L."/>
            <person name="Davies M.R."/>
            <person name="Norris J."/>
        </authorList>
    </citation>
    <scope>NUCLEOTIDE SEQUENCE [LARGE SCALE GENOMIC DNA]</scope>
    <source>
        <strain evidence="12 13">F9</strain>
    </source>
</reference>
<evidence type="ECO:0000256" key="5">
    <source>
        <dbReference type="ARBA" id="ARBA00022596"/>
    </source>
</evidence>
<sequence>MRNINRFLAIPYVLWMIIFIIIPVILLCYFSLLDQQGHFSLVNYKQFLTWTYMQMLGSSIVYAAIITLLCLLISYPAAYWIRQSAHASTWLVIMIVPTWMNLLLKTYAFIGLLSHDGIINRILSVFQVPTQDILFTVPAFIIVAVYIYIPFMLLPLYNSMKDIPQPLILAAQDLGANKFTVIRKVVIPLTLEGIKTGIQVTFIPALSLFMITRLIAGNKVINIGTAIEEQFLVIQNYGMGSTIALFLVLFMAVILIFTRTKNKGGLMR</sequence>
<evidence type="ECO:0000256" key="9">
    <source>
        <dbReference type="ARBA" id="ARBA00023136"/>
    </source>
</evidence>
<dbReference type="InterPro" id="IPR035906">
    <property type="entry name" value="MetI-like_sf"/>
</dbReference>
<accession>A0A3E0ISF7</accession>
<comment type="caution">
    <text evidence="12">The sequence shown here is derived from an EMBL/GenBank/DDBJ whole genome shotgun (WGS) entry which is preliminary data.</text>
</comment>
<evidence type="ECO:0000256" key="3">
    <source>
        <dbReference type="ARBA" id="ARBA00022448"/>
    </source>
</evidence>
<keyword evidence="3 10" id="KW-0813">Transport</keyword>
<feature type="domain" description="ABC transmembrane type-1" evidence="11">
    <location>
        <begin position="56"/>
        <end position="258"/>
    </location>
</feature>
<dbReference type="Gene3D" id="1.10.3720.10">
    <property type="entry name" value="MetI-like"/>
    <property type="match status" value="1"/>
</dbReference>
<dbReference type="Pfam" id="PF00528">
    <property type="entry name" value="BPD_transp_1"/>
    <property type="match status" value="1"/>
</dbReference>